<evidence type="ECO:0000313" key="2">
    <source>
        <dbReference type="EMBL" id="CAH1979184.1"/>
    </source>
</evidence>
<proteinExistence type="predicted"/>
<feature type="region of interest" description="Disordered" evidence="1">
    <location>
        <begin position="73"/>
        <end position="95"/>
    </location>
</feature>
<dbReference type="Proteomes" id="UP001152888">
    <property type="component" value="Unassembled WGS sequence"/>
</dbReference>
<dbReference type="EMBL" id="CAKOFQ010006876">
    <property type="protein sequence ID" value="CAH1979184.1"/>
    <property type="molecule type" value="Genomic_DNA"/>
</dbReference>
<gene>
    <name evidence="2" type="ORF">ACAOBT_LOCUS13341</name>
</gene>
<reference evidence="2" key="1">
    <citation type="submission" date="2022-03" db="EMBL/GenBank/DDBJ databases">
        <authorList>
            <person name="Sayadi A."/>
        </authorList>
    </citation>
    <scope>NUCLEOTIDE SEQUENCE</scope>
</reference>
<dbReference type="AlphaFoldDB" id="A0A9P0KNP9"/>
<protein>
    <submittedName>
        <fullName evidence="2">Uncharacterized protein</fullName>
    </submittedName>
</protein>
<evidence type="ECO:0000256" key="1">
    <source>
        <dbReference type="SAM" id="MobiDB-lite"/>
    </source>
</evidence>
<comment type="caution">
    <text evidence="2">The sequence shown here is derived from an EMBL/GenBank/DDBJ whole genome shotgun (WGS) entry which is preliminary data.</text>
</comment>
<accession>A0A9P0KNP9</accession>
<sequence>MSIKDRNMRHLKIEIIVTRYHNEEVICHKSSVIKLLLKAFNIMIIDHSNLVSSVPNNLAHYGYTTALEPLSPVTHTPSPATTNASNESELELFCE</sequence>
<dbReference type="OrthoDB" id="6616165at2759"/>
<feature type="compositionally biased region" description="Polar residues" evidence="1">
    <location>
        <begin position="73"/>
        <end position="87"/>
    </location>
</feature>
<name>A0A9P0KNP9_ACAOB</name>
<keyword evidence="3" id="KW-1185">Reference proteome</keyword>
<evidence type="ECO:0000313" key="3">
    <source>
        <dbReference type="Proteomes" id="UP001152888"/>
    </source>
</evidence>
<organism evidence="2 3">
    <name type="scientific">Acanthoscelides obtectus</name>
    <name type="common">Bean weevil</name>
    <name type="synonym">Bruchus obtectus</name>
    <dbReference type="NCBI Taxonomy" id="200917"/>
    <lineage>
        <taxon>Eukaryota</taxon>
        <taxon>Metazoa</taxon>
        <taxon>Ecdysozoa</taxon>
        <taxon>Arthropoda</taxon>
        <taxon>Hexapoda</taxon>
        <taxon>Insecta</taxon>
        <taxon>Pterygota</taxon>
        <taxon>Neoptera</taxon>
        <taxon>Endopterygota</taxon>
        <taxon>Coleoptera</taxon>
        <taxon>Polyphaga</taxon>
        <taxon>Cucujiformia</taxon>
        <taxon>Chrysomeloidea</taxon>
        <taxon>Chrysomelidae</taxon>
        <taxon>Bruchinae</taxon>
        <taxon>Bruchini</taxon>
        <taxon>Acanthoscelides</taxon>
    </lineage>
</organism>